<protein>
    <submittedName>
        <fullName evidence="1">Putative virion core protein</fullName>
    </submittedName>
</protein>
<accession>A0A6M3K8W2</accession>
<gene>
    <name evidence="1" type="ORF">MM415A01103_0013</name>
    <name evidence="2" type="ORF">MM415B02624_0002</name>
</gene>
<evidence type="ECO:0000313" key="1">
    <source>
        <dbReference type="EMBL" id="QJA78225.1"/>
    </source>
</evidence>
<organism evidence="1">
    <name type="scientific">viral metagenome</name>
    <dbReference type="NCBI Taxonomy" id="1070528"/>
    <lineage>
        <taxon>unclassified sequences</taxon>
        <taxon>metagenomes</taxon>
        <taxon>organismal metagenomes</taxon>
    </lineage>
</organism>
<name>A0A6M3K8W2_9ZZZZ</name>
<sequence>MNGTVDIREEQAAELRSTFKGRIVSAFESSNKGKIVSPFQEQTQEQQLDLMNQTLGPQFQAREKSKTNWLGQAMGAIGGAVSAPFEFAGQELYSIPSTLKGAVTGQGGKPIAEVHKEYEEQPWYAKLAYEMPSYLIPPAAALRGAGMAAGVAPQLTKVGTTALAATKVGQAGTKAGEVAGKVTGAIIKSPVTVPRAGVRAVTGQPIRGKAVIEPMEAAIPQAVKPALEGVQGADKEILKAQLKKATAKVQRLERELGRTTPPEHLRKLGQRISEDYPVGPTAKWEALRKAQTEETEILQRLGVMPSKPIPKGASGVMAPARPYALAPNNALLKEKLAPDWFRTTAAKLSKTKVGEAVTRRTFGAAAVMKSEDDIVNAGRVLHGTVKDQLEGSKALSLARVKSTGDAKQIFGVGDDAVALAVDANGKELNVGIYDILDAPAKFALTADQRAMADALRAADKDLGDLLVAEKLYPKFDEPGGRFFHRKVLGVKTEEGIVAKPLGGTKGKAGMMRRVHGAQSEGMAKNIAYEPDPIKALQEKADAVISLVANKRLEQLVDKAWKNYKALRITSAGAKRKGAKPGWITLTDAEAQKMGLAKGGTYTEGAVFYPSSINKHRVFPEQISKALNSIMKDEADAWLRQASLLSATSRMLVATFDLSAGFIQGLLVLGKNPSIWAKAQLKQVEFVIKPKNLQEWMASKSEVLEEMRAAGSLIQPFEYTEALGVLTPKLPKVAQKVAAQTFGRTEAAFTGYATVARVHMWESMKPWALETAGEQGVRDLARTLDRMVGMMSTRGVGIPAGQRAFESAFVFFSPRYTRAGMALLGDLLKGGVSGNVARKAVAGMAAGGLAIYIGAAKAQGKSNEWILDHINPVTAGAHFMALPVGGREIGVGGFQYAAARFAANLTAAIKDVATGEKPVTSIVGFNRWDNPFLRFLSGRTSELTGTIMQAMEKETFFGDPIETPIEWAQFIGSKTTPIWVQSTYVEKGGFDPTAVAAEIAGLRTFPQSEQEKLRATRDEYSEADFGKPYDSLEIDERKKLIESHPDLTEARKGIQETWVRRGDASAKQWMDWENDKNVVRQTYYLDPIQRASDQLETGQISGTQFREAVSQSGQTYGDMLQDLERRYPEIYQDLATKEADPNKRFDLAIAAYYDMSSNPALETDEGFDYSLWKQLEAEWEANWPDMVERVKEYRYQDDPPMLQKLRRAREILEDYWSIKDYILQYRGLKEFDDYARKLENMGRKKEADTIRDRAGITQVNKLVADYRKKLRETDPYVYWAYDTFYRW</sequence>
<proteinExistence type="predicted"/>
<evidence type="ECO:0000313" key="2">
    <source>
        <dbReference type="EMBL" id="QJA89041.1"/>
    </source>
</evidence>
<reference evidence="1" key="1">
    <citation type="submission" date="2020-03" db="EMBL/GenBank/DDBJ databases">
        <title>The deep terrestrial virosphere.</title>
        <authorList>
            <person name="Holmfeldt K."/>
            <person name="Nilsson E."/>
            <person name="Simone D."/>
            <person name="Lopez-Fernandez M."/>
            <person name="Wu X."/>
            <person name="de Brujin I."/>
            <person name="Lundin D."/>
            <person name="Andersson A."/>
            <person name="Bertilsson S."/>
            <person name="Dopson M."/>
        </authorList>
    </citation>
    <scope>NUCLEOTIDE SEQUENCE</scope>
    <source>
        <strain evidence="1">MM415A01103</strain>
        <strain evidence="2">MM415B02624</strain>
    </source>
</reference>
<dbReference type="EMBL" id="MT142326">
    <property type="protein sequence ID" value="QJA78225.1"/>
    <property type="molecule type" value="Genomic_DNA"/>
</dbReference>
<dbReference type="EMBL" id="MT142819">
    <property type="protein sequence ID" value="QJA89041.1"/>
    <property type="molecule type" value="Genomic_DNA"/>
</dbReference>